<dbReference type="Proteomes" id="UP000247810">
    <property type="component" value="Unassembled WGS sequence"/>
</dbReference>
<sequence>MAGAWSLESGMRAVDKQLERRSAAERMVQVTTGQGDGLDMQMGGRRRENRAGQRAEKTDNKQEKNPRPRPRPSFTSTGRDDRASKASLGDHDSTAGVAKERSGWVEDDAAADESASAPVTLRHSFSPPSRASGWFEALSVDLRLVEQSRSEVFAEPFL</sequence>
<accession>A0A319D5K3</accession>
<dbReference type="EMBL" id="KZ825910">
    <property type="protein sequence ID" value="PYH92695.1"/>
    <property type="molecule type" value="Genomic_DNA"/>
</dbReference>
<evidence type="ECO:0000313" key="2">
    <source>
        <dbReference type="EMBL" id="PYH92695.1"/>
    </source>
</evidence>
<gene>
    <name evidence="2" type="ORF">BO71DRAFT_431661</name>
</gene>
<proteinExistence type="predicted"/>
<protein>
    <submittedName>
        <fullName evidence="2">Uncharacterized protein</fullName>
    </submittedName>
</protein>
<evidence type="ECO:0000313" key="3">
    <source>
        <dbReference type="Proteomes" id="UP000247810"/>
    </source>
</evidence>
<dbReference type="VEuPathDB" id="FungiDB:BO71DRAFT_431661"/>
<reference evidence="2 3" key="1">
    <citation type="submission" date="2018-02" db="EMBL/GenBank/DDBJ databases">
        <title>The genomes of Aspergillus section Nigri reveals drivers in fungal speciation.</title>
        <authorList>
            <consortium name="DOE Joint Genome Institute"/>
            <person name="Vesth T.C."/>
            <person name="Nybo J."/>
            <person name="Theobald S."/>
            <person name="Brandl J."/>
            <person name="Frisvad J.C."/>
            <person name="Nielsen K.F."/>
            <person name="Lyhne E.K."/>
            <person name="Kogle M.E."/>
            <person name="Kuo A."/>
            <person name="Riley R."/>
            <person name="Clum A."/>
            <person name="Nolan M."/>
            <person name="Lipzen A."/>
            <person name="Salamov A."/>
            <person name="Henrissat B."/>
            <person name="Wiebenga A."/>
            <person name="De vries R.P."/>
            <person name="Grigoriev I.V."/>
            <person name="Mortensen U.H."/>
            <person name="Andersen M.R."/>
            <person name="Baker S.E."/>
        </authorList>
    </citation>
    <scope>NUCLEOTIDE SEQUENCE [LARGE SCALE GENOMIC DNA]</scope>
    <source>
        <strain evidence="2 3">CBS 707.79</strain>
    </source>
</reference>
<dbReference type="AlphaFoldDB" id="A0A319D5K3"/>
<feature type="region of interest" description="Disordered" evidence="1">
    <location>
        <begin position="1"/>
        <end position="130"/>
    </location>
</feature>
<feature type="compositionally biased region" description="Basic and acidic residues" evidence="1">
    <location>
        <begin position="78"/>
        <end position="104"/>
    </location>
</feature>
<feature type="compositionally biased region" description="Basic and acidic residues" evidence="1">
    <location>
        <begin position="45"/>
        <end position="66"/>
    </location>
</feature>
<name>A0A319D5K3_9EURO</name>
<organism evidence="2 3">
    <name type="scientific">Aspergillus ellipticus CBS 707.79</name>
    <dbReference type="NCBI Taxonomy" id="1448320"/>
    <lineage>
        <taxon>Eukaryota</taxon>
        <taxon>Fungi</taxon>
        <taxon>Dikarya</taxon>
        <taxon>Ascomycota</taxon>
        <taxon>Pezizomycotina</taxon>
        <taxon>Eurotiomycetes</taxon>
        <taxon>Eurotiomycetidae</taxon>
        <taxon>Eurotiales</taxon>
        <taxon>Aspergillaceae</taxon>
        <taxon>Aspergillus</taxon>
        <taxon>Aspergillus subgen. Circumdati</taxon>
    </lineage>
</organism>
<evidence type="ECO:0000256" key="1">
    <source>
        <dbReference type="SAM" id="MobiDB-lite"/>
    </source>
</evidence>
<keyword evidence="3" id="KW-1185">Reference proteome</keyword>
<feature type="compositionally biased region" description="Basic and acidic residues" evidence="1">
    <location>
        <begin position="13"/>
        <end position="24"/>
    </location>
</feature>